<dbReference type="AlphaFoldDB" id="A0A0A9E308"/>
<proteinExistence type="predicted"/>
<name>A0A0A9E308_ARUDO</name>
<sequence>MTIHMLQCFFGQLRIIRHVHAAIHATQGVLFTYFFTYIAELVSLACQGDCKLSWRSGLLLFNINTSC</sequence>
<reference evidence="1" key="2">
    <citation type="journal article" date="2015" name="Data Brief">
        <title>Shoot transcriptome of the giant reed, Arundo donax.</title>
        <authorList>
            <person name="Barrero R.A."/>
            <person name="Guerrero F.D."/>
            <person name="Moolhuijzen P."/>
            <person name="Goolsby J.A."/>
            <person name="Tidwell J."/>
            <person name="Bellgard S.E."/>
            <person name="Bellgard M.I."/>
        </authorList>
    </citation>
    <scope>NUCLEOTIDE SEQUENCE</scope>
    <source>
        <tissue evidence="1">Shoot tissue taken approximately 20 cm above the soil surface</tissue>
    </source>
</reference>
<dbReference type="EMBL" id="GBRH01204477">
    <property type="protein sequence ID" value="JAD93418.1"/>
    <property type="molecule type" value="Transcribed_RNA"/>
</dbReference>
<accession>A0A0A9E308</accession>
<protein>
    <submittedName>
        <fullName evidence="1">Uncharacterized protein</fullName>
    </submittedName>
</protein>
<evidence type="ECO:0000313" key="1">
    <source>
        <dbReference type="EMBL" id="JAD93418.1"/>
    </source>
</evidence>
<reference evidence="1" key="1">
    <citation type="submission" date="2014-09" db="EMBL/GenBank/DDBJ databases">
        <authorList>
            <person name="Magalhaes I.L.F."/>
            <person name="Oliveira U."/>
            <person name="Santos F.R."/>
            <person name="Vidigal T.H.D.A."/>
            <person name="Brescovit A.D."/>
            <person name="Santos A.J."/>
        </authorList>
    </citation>
    <scope>NUCLEOTIDE SEQUENCE</scope>
    <source>
        <tissue evidence="1">Shoot tissue taken approximately 20 cm above the soil surface</tissue>
    </source>
</reference>
<organism evidence="1">
    <name type="scientific">Arundo donax</name>
    <name type="common">Giant reed</name>
    <name type="synonym">Donax arundinaceus</name>
    <dbReference type="NCBI Taxonomy" id="35708"/>
    <lineage>
        <taxon>Eukaryota</taxon>
        <taxon>Viridiplantae</taxon>
        <taxon>Streptophyta</taxon>
        <taxon>Embryophyta</taxon>
        <taxon>Tracheophyta</taxon>
        <taxon>Spermatophyta</taxon>
        <taxon>Magnoliopsida</taxon>
        <taxon>Liliopsida</taxon>
        <taxon>Poales</taxon>
        <taxon>Poaceae</taxon>
        <taxon>PACMAD clade</taxon>
        <taxon>Arundinoideae</taxon>
        <taxon>Arundineae</taxon>
        <taxon>Arundo</taxon>
    </lineage>
</organism>